<dbReference type="AlphaFoldDB" id="A0A0E9T2Q5"/>
<dbReference type="EMBL" id="GBXM01060780">
    <property type="protein sequence ID" value="JAH47797.1"/>
    <property type="molecule type" value="Transcribed_RNA"/>
</dbReference>
<dbReference type="EMBL" id="GBXM01082011">
    <property type="protein sequence ID" value="JAH26566.1"/>
    <property type="molecule type" value="Transcribed_RNA"/>
</dbReference>
<organism evidence="1">
    <name type="scientific">Anguilla anguilla</name>
    <name type="common">European freshwater eel</name>
    <name type="synonym">Muraena anguilla</name>
    <dbReference type="NCBI Taxonomy" id="7936"/>
    <lineage>
        <taxon>Eukaryota</taxon>
        <taxon>Metazoa</taxon>
        <taxon>Chordata</taxon>
        <taxon>Craniata</taxon>
        <taxon>Vertebrata</taxon>
        <taxon>Euteleostomi</taxon>
        <taxon>Actinopterygii</taxon>
        <taxon>Neopterygii</taxon>
        <taxon>Teleostei</taxon>
        <taxon>Anguilliformes</taxon>
        <taxon>Anguillidae</taxon>
        <taxon>Anguilla</taxon>
    </lineage>
</organism>
<proteinExistence type="predicted"/>
<accession>A0A0E9T2Q5</accession>
<evidence type="ECO:0000313" key="1">
    <source>
        <dbReference type="EMBL" id="JAH47797.1"/>
    </source>
</evidence>
<dbReference type="EMBL" id="GBXM01061224">
    <property type="protein sequence ID" value="JAH47353.1"/>
    <property type="molecule type" value="Transcribed_RNA"/>
</dbReference>
<name>A0A0E9T2Q5_ANGAN</name>
<sequence>MELQYHRACDYFYTDCSITCSVNMMEKRLI</sequence>
<protein>
    <submittedName>
        <fullName evidence="1">Uncharacterized protein</fullName>
    </submittedName>
</protein>
<reference evidence="1" key="1">
    <citation type="submission" date="2014-11" db="EMBL/GenBank/DDBJ databases">
        <authorList>
            <person name="Amaro Gonzalez C."/>
        </authorList>
    </citation>
    <scope>NUCLEOTIDE SEQUENCE</scope>
</reference>
<reference evidence="1" key="2">
    <citation type="journal article" date="2015" name="Fish Shellfish Immunol.">
        <title>Early steps in the European eel (Anguilla anguilla)-Vibrio vulnificus interaction in the gills: Role of the RtxA13 toxin.</title>
        <authorList>
            <person name="Callol A."/>
            <person name="Pajuelo D."/>
            <person name="Ebbesson L."/>
            <person name="Teles M."/>
            <person name="MacKenzie S."/>
            <person name="Amaro C."/>
        </authorList>
    </citation>
    <scope>NUCLEOTIDE SEQUENCE</scope>
</reference>